<keyword evidence="3" id="KW-0560">Oxidoreductase</keyword>
<dbReference type="SUPFAM" id="SSF56645">
    <property type="entry name" value="Acyl-CoA dehydrogenase NM domain-like"/>
    <property type="match status" value="1"/>
</dbReference>
<organism evidence="7 8">
    <name type="scientific">Loigolactobacillus bifermentans DSM 20003</name>
    <dbReference type="NCBI Taxonomy" id="1423726"/>
    <lineage>
        <taxon>Bacteria</taxon>
        <taxon>Bacillati</taxon>
        <taxon>Bacillota</taxon>
        <taxon>Bacilli</taxon>
        <taxon>Lactobacillales</taxon>
        <taxon>Lactobacillaceae</taxon>
        <taxon>Loigolactobacillus</taxon>
    </lineage>
</organism>
<dbReference type="Gene3D" id="1.20.140.10">
    <property type="entry name" value="Butyryl-CoA Dehydrogenase, subunit A, domain 3"/>
    <property type="match status" value="1"/>
</dbReference>
<dbReference type="GO" id="GO:0016627">
    <property type="term" value="F:oxidoreductase activity, acting on the CH-CH group of donors"/>
    <property type="evidence" value="ECO:0007669"/>
    <property type="project" value="InterPro"/>
</dbReference>
<comment type="caution">
    <text evidence="7">The sequence shown here is derived from an EMBL/GenBank/DDBJ whole genome shotgun (WGS) entry which is preliminary data.</text>
</comment>
<feature type="domain" description="HpaB/PvcC/4-BUDH N-terminal" evidence="6">
    <location>
        <begin position="4"/>
        <end position="263"/>
    </location>
</feature>
<accession>A0A0R1GGJ4</accession>
<dbReference type="AlphaFoldDB" id="A0A0R1GGJ4"/>
<dbReference type="Pfam" id="PF11794">
    <property type="entry name" value="HpaB_N"/>
    <property type="match status" value="1"/>
</dbReference>
<dbReference type="Pfam" id="PF03241">
    <property type="entry name" value="HpaB"/>
    <property type="match status" value="1"/>
</dbReference>
<evidence type="ECO:0000313" key="7">
    <source>
        <dbReference type="EMBL" id="KRK33136.1"/>
    </source>
</evidence>
<dbReference type="InterPro" id="IPR036250">
    <property type="entry name" value="AcylCo_DH-like_C"/>
</dbReference>
<dbReference type="Gene3D" id="1.10.3140.10">
    <property type="entry name" value="4-hydroxybutyryl-coa dehydratase, domain 1"/>
    <property type="match status" value="1"/>
</dbReference>
<evidence type="ECO:0000259" key="6">
    <source>
        <dbReference type="Pfam" id="PF11794"/>
    </source>
</evidence>
<dbReference type="InterPro" id="IPR024719">
    <property type="entry name" value="HpaB/PvcC/4-BUDH_C"/>
</dbReference>
<reference evidence="7 8" key="1">
    <citation type="journal article" date="2015" name="Genome Announc.">
        <title>Expanding the biotechnology potential of lactobacilli through comparative genomics of 213 strains and associated genera.</title>
        <authorList>
            <person name="Sun Z."/>
            <person name="Harris H.M."/>
            <person name="McCann A."/>
            <person name="Guo C."/>
            <person name="Argimon S."/>
            <person name="Zhang W."/>
            <person name="Yang X."/>
            <person name="Jeffery I.B."/>
            <person name="Cooney J.C."/>
            <person name="Kagawa T.F."/>
            <person name="Liu W."/>
            <person name="Song Y."/>
            <person name="Salvetti E."/>
            <person name="Wrobel A."/>
            <person name="Rasinkangas P."/>
            <person name="Parkhill J."/>
            <person name="Rea M.C."/>
            <person name="O'Sullivan O."/>
            <person name="Ritari J."/>
            <person name="Douillard F.P."/>
            <person name="Paul Ross R."/>
            <person name="Yang R."/>
            <person name="Briner A.E."/>
            <person name="Felis G.E."/>
            <person name="de Vos W.M."/>
            <person name="Barrangou R."/>
            <person name="Klaenhammer T.R."/>
            <person name="Caufield P.W."/>
            <person name="Cui Y."/>
            <person name="Zhang H."/>
            <person name="O'Toole P.W."/>
        </authorList>
    </citation>
    <scope>NUCLEOTIDE SEQUENCE [LARGE SCALE GENOMIC DNA]</scope>
    <source>
        <strain evidence="7 8">DSM 20003</strain>
    </source>
</reference>
<dbReference type="InterPro" id="IPR004925">
    <property type="entry name" value="HpaB/PvcC/4-BUDH"/>
</dbReference>
<dbReference type="PANTHER" id="PTHR36117">
    <property type="entry name" value="4-HYDROXYPHENYLACETATE 3-MONOOXYGENASE-RELATED"/>
    <property type="match status" value="1"/>
</dbReference>
<dbReference type="PIRSF" id="PIRSF000331">
    <property type="entry name" value="HpaA_HpaB"/>
    <property type="match status" value="1"/>
</dbReference>
<dbReference type="SUPFAM" id="SSF47203">
    <property type="entry name" value="Acyl-CoA dehydrogenase C-terminal domain-like"/>
    <property type="match status" value="1"/>
</dbReference>
<dbReference type="EMBL" id="AZDA01000121">
    <property type="protein sequence ID" value="KRK33136.1"/>
    <property type="molecule type" value="Genomic_DNA"/>
</dbReference>
<evidence type="ECO:0000259" key="5">
    <source>
        <dbReference type="Pfam" id="PF03241"/>
    </source>
</evidence>
<name>A0A0R1GGJ4_9LACO</name>
<feature type="binding site" evidence="4">
    <location>
        <begin position="140"/>
        <end position="142"/>
    </location>
    <ligand>
        <name>FAD</name>
        <dbReference type="ChEBI" id="CHEBI:57692"/>
    </ligand>
</feature>
<dbReference type="OrthoDB" id="9785230at2"/>
<feature type="binding site" evidence="4">
    <location>
        <position position="183"/>
    </location>
    <ligand>
        <name>FAD</name>
        <dbReference type="ChEBI" id="CHEBI:57692"/>
    </ligand>
</feature>
<feature type="domain" description="HpaB/PvcC/4-BUDH C-terminal" evidence="5">
    <location>
        <begin position="272"/>
        <end position="468"/>
    </location>
</feature>
<dbReference type="Gene3D" id="2.40.110.10">
    <property type="entry name" value="Butyryl-CoA Dehydrogenase, subunit A, domain 2"/>
    <property type="match status" value="1"/>
</dbReference>
<evidence type="ECO:0000256" key="1">
    <source>
        <dbReference type="ARBA" id="ARBA00022630"/>
    </source>
</evidence>
<dbReference type="PATRIC" id="fig|1423726.3.peg.1438"/>
<feature type="binding site" evidence="4">
    <location>
        <begin position="146"/>
        <end position="149"/>
    </location>
    <ligand>
        <name>FAD</name>
        <dbReference type="ChEBI" id="CHEBI:57692"/>
    </ligand>
</feature>
<dbReference type="STRING" id="1423726.FC07_GL001389"/>
<evidence type="ECO:0000256" key="3">
    <source>
        <dbReference type="ARBA" id="ARBA00023002"/>
    </source>
</evidence>
<keyword evidence="2 4" id="KW-0274">FAD</keyword>
<evidence type="ECO:0000256" key="2">
    <source>
        <dbReference type="ARBA" id="ARBA00022827"/>
    </source>
</evidence>
<proteinExistence type="predicted"/>
<dbReference type="InterPro" id="IPR009100">
    <property type="entry name" value="AcylCoA_DH/oxidase_NM_dom_sf"/>
</dbReference>
<evidence type="ECO:0000256" key="4">
    <source>
        <dbReference type="PIRSR" id="PIRSR000331-2"/>
    </source>
</evidence>
<gene>
    <name evidence="7" type="ORF">FC07_GL001389</name>
</gene>
<dbReference type="RefSeq" id="WP_057905482.1">
    <property type="nucleotide sequence ID" value="NZ_AZDA01000121.1"/>
</dbReference>
<evidence type="ECO:0000313" key="8">
    <source>
        <dbReference type="Proteomes" id="UP000051461"/>
    </source>
</evidence>
<dbReference type="InterPro" id="IPR024674">
    <property type="entry name" value="HpaB/PvcC/4-BUDH_N"/>
</dbReference>
<dbReference type="Proteomes" id="UP000051461">
    <property type="component" value="Unassembled WGS sequence"/>
</dbReference>
<feature type="binding site" evidence="4">
    <location>
        <begin position="444"/>
        <end position="447"/>
    </location>
    <ligand>
        <name>FAD</name>
        <dbReference type="ChEBI" id="CHEBI:57692"/>
    </ligand>
</feature>
<keyword evidence="1" id="KW-0285">Flavoprotein</keyword>
<protein>
    <submittedName>
        <fullName evidence="7">4-hydroxyphenylacetate-3-hydroxylase</fullName>
    </submittedName>
</protein>
<dbReference type="PANTHER" id="PTHR36117:SF3">
    <property type="entry name" value="4-HYDROXYPHENYLACETATE 3-MONOOXYGENASE-RELATED"/>
    <property type="match status" value="1"/>
</dbReference>
<dbReference type="InterPro" id="IPR046373">
    <property type="entry name" value="Acyl-CoA_Oxase/DH_mid-dom_sf"/>
</dbReference>
<keyword evidence="8" id="KW-1185">Reference proteome</keyword>
<sequence length="471" mass="52546">MIELASLDDGRTIYLNGERVQQPSTVQLFRDTLTYVNGYYRLQEERPETHLFTDAAGKQADTVFKTPRSAADLAAKRQVYQDIAELSYGMLGRTPDFINAGIPAFAAHTDFLGQGQYTDFAANAKAYCQHIQQDDVFVSHALQNPQIDRAQELHDVKRGATGVQATKVTAQGIYVSGAKMVNTLAPLSDELLIFNTPTLSPGDEAYALAFSLRNNADGLKIICRKPFNRPGYSRDDYPLSNAFDEIDAYIVFDQVFVPWEQVYVFQDVVQSNKFFMDSGLFDHTSHQDQARGVIKLEFVTTLAIEIAERLGVDHFLNVQESLGDLTANLELIRGALLNAEVSGELDDAGVFGPNMQAILAIRAQLPKMYEKAIKTIQLLGAGSMMSVPDFRDFDGELGTTLEATMGSHLMDATFRAKLLNLGWDVTGEAFGQRQLMYEYYHGGDPIRIRANHYQNEALDKGRDMLYRILSE</sequence>